<dbReference type="Gene3D" id="1.20.1260.10">
    <property type="match status" value="1"/>
</dbReference>
<evidence type="ECO:0000256" key="6">
    <source>
        <dbReference type="ARBA" id="ARBA00023004"/>
    </source>
</evidence>
<comment type="function">
    <text evidence="8">Iron-storage protein, whose ferroxidase center binds Fe(2+), oxidizes it using dioxygen to Fe(3+), and participates in the subsequent Fe(3+) oxide mineral core formation within the central cavity of the BFR protein shell.</text>
</comment>
<dbReference type="PRINTS" id="PR00601">
    <property type="entry name" value="BACFERRITIN"/>
</dbReference>
<keyword evidence="3 8" id="KW-0409">Iron storage</keyword>
<dbReference type="EMBL" id="ABIC01000004">
    <property type="protein sequence ID" value="EDQ02274.1"/>
    <property type="molecule type" value="Genomic_DNA"/>
</dbReference>
<dbReference type="GO" id="GO:0006879">
    <property type="term" value="P:intracellular iron ion homeostasis"/>
    <property type="evidence" value="ECO:0007669"/>
    <property type="project" value="UniProtKB-KW"/>
</dbReference>
<dbReference type="InterPro" id="IPR009040">
    <property type="entry name" value="Ferritin-like_diiron"/>
</dbReference>
<feature type="binding site" evidence="9">
    <location>
        <position position="158"/>
    </location>
    <ligand>
        <name>Fe cation</name>
        <dbReference type="ChEBI" id="CHEBI:24875"/>
        <label>1</label>
    </ligand>
</feature>
<keyword evidence="6 8" id="KW-0408">Iron</keyword>
<dbReference type="SUPFAM" id="SSF47240">
    <property type="entry name" value="Ferritin-like"/>
    <property type="match status" value="1"/>
</dbReference>
<evidence type="ECO:0000256" key="8">
    <source>
        <dbReference type="PIRNR" id="PIRNR002560"/>
    </source>
</evidence>
<evidence type="ECO:0000256" key="3">
    <source>
        <dbReference type="ARBA" id="ARBA00022434"/>
    </source>
</evidence>
<dbReference type="Pfam" id="PF00210">
    <property type="entry name" value="Ferritin"/>
    <property type="match status" value="1"/>
</dbReference>
<evidence type="ECO:0000256" key="4">
    <source>
        <dbReference type="ARBA" id="ARBA00022617"/>
    </source>
</evidence>
<keyword evidence="12" id="KW-1185">Reference proteome</keyword>
<comment type="caution">
    <text evidence="11">The sequence shown here is derived from an EMBL/GenBank/DDBJ whole genome shotgun (WGS) entry which is preliminary data.</text>
</comment>
<dbReference type="CDD" id="cd00907">
    <property type="entry name" value="Bacterioferritin"/>
    <property type="match status" value="1"/>
</dbReference>
<dbReference type="GO" id="GO:0008199">
    <property type="term" value="F:ferric iron binding"/>
    <property type="evidence" value="ECO:0007669"/>
    <property type="project" value="InterPro"/>
</dbReference>
<dbReference type="InterPro" id="IPR008331">
    <property type="entry name" value="Ferritin_DPS_dom"/>
</dbReference>
<feature type="binding site" evidence="9">
    <location>
        <position position="161"/>
    </location>
    <ligand>
        <name>Fe cation</name>
        <dbReference type="ChEBI" id="CHEBI:24875"/>
        <label>2</label>
    </ligand>
</feature>
<dbReference type="GO" id="GO:0006826">
    <property type="term" value="P:iron ion transport"/>
    <property type="evidence" value="ECO:0007669"/>
    <property type="project" value="InterPro"/>
</dbReference>
<dbReference type="EC" id="1.16.3.1" evidence="8"/>
<protein>
    <recommendedName>
        <fullName evidence="8">Bacterioferritin</fullName>
        <ecNumber evidence="8">1.16.3.1</ecNumber>
    </recommendedName>
</protein>
<keyword evidence="4" id="KW-0349">Heme</keyword>
<evidence type="ECO:0000256" key="7">
    <source>
        <dbReference type="ARBA" id="ARBA00036243"/>
    </source>
</evidence>
<evidence type="ECO:0000256" key="9">
    <source>
        <dbReference type="PIRSR" id="PIRSR002560-1"/>
    </source>
</evidence>
<proteinExistence type="inferred from homology"/>
<evidence type="ECO:0000256" key="5">
    <source>
        <dbReference type="ARBA" id="ARBA00022723"/>
    </source>
</evidence>
<organism evidence="11 12">
    <name type="scientific">Shewanella benthica KT99</name>
    <dbReference type="NCBI Taxonomy" id="314608"/>
    <lineage>
        <taxon>Bacteria</taxon>
        <taxon>Pseudomonadati</taxon>
        <taxon>Pseudomonadota</taxon>
        <taxon>Gammaproteobacteria</taxon>
        <taxon>Alteromonadales</taxon>
        <taxon>Shewanellaceae</taxon>
        <taxon>Shewanella</taxon>
    </lineage>
</organism>
<feature type="domain" description="Ferritin-like diiron" evidence="10">
    <location>
        <begin position="32"/>
        <end position="176"/>
    </location>
</feature>
<dbReference type="GO" id="GO:0004322">
    <property type="term" value="F:ferroxidase activity"/>
    <property type="evidence" value="ECO:0007669"/>
    <property type="project" value="UniProtKB-EC"/>
</dbReference>
<name>A9CZB6_9GAMM</name>
<evidence type="ECO:0000313" key="12">
    <source>
        <dbReference type="Proteomes" id="UP000005839"/>
    </source>
</evidence>
<sequence>MAVAACLNDIEPIANRWPTGPTRLTRFWRVLMKGKSKVTQVLNQMLLLELTSINQYFLHARIYKNWGLEELNEKEYQKSILDMKQADDLIERILFLEALPNLQQLNKLRIGEHTEEMIQCDKDLQEEQIAALRAAIALCETEEDYVSRELLEEILEGEEDHLDWIESQQFLIVATGIENYQQTMMED</sequence>
<gene>
    <name evidence="11" type="ORF">KT99_12929</name>
</gene>
<dbReference type="InterPro" id="IPR002024">
    <property type="entry name" value="Bacterioferritin"/>
</dbReference>
<feature type="binding site" description="axial binding residue" evidence="9">
    <location>
        <position position="83"/>
    </location>
    <ligand>
        <name>heme b</name>
        <dbReference type="ChEBI" id="CHEBI:60344"/>
        <note>ligand shared between dimeric partners</note>
    </ligand>
    <ligandPart>
        <name>Fe</name>
        <dbReference type="ChEBI" id="CHEBI:18248"/>
    </ligandPart>
</feature>
<dbReference type="Proteomes" id="UP000005839">
    <property type="component" value="Unassembled WGS sequence"/>
</dbReference>
<dbReference type="GO" id="GO:0005829">
    <property type="term" value="C:cytosol"/>
    <property type="evidence" value="ECO:0007669"/>
    <property type="project" value="TreeGrafter"/>
</dbReference>
<dbReference type="NCBIfam" id="TIGR00754">
    <property type="entry name" value="bfr"/>
    <property type="match status" value="1"/>
</dbReference>
<evidence type="ECO:0000256" key="1">
    <source>
        <dbReference type="ARBA" id="ARBA00001970"/>
    </source>
</evidence>
<comment type="similarity">
    <text evidence="2 8">Belongs to the bacterioferritin family.</text>
</comment>
<dbReference type="InterPro" id="IPR012347">
    <property type="entry name" value="Ferritin-like"/>
</dbReference>
<reference evidence="11 12" key="1">
    <citation type="submission" date="2007-10" db="EMBL/GenBank/DDBJ databases">
        <authorList>
            <person name="Yayanos A."/>
            <person name="Ferriera S."/>
            <person name="Johnson J."/>
            <person name="Kravitz S."/>
            <person name="Halpern A."/>
            <person name="Remington K."/>
            <person name="Beeson K."/>
            <person name="Tran B."/>
            <person name="Rogers Y.-H."/>
            <person name="Friedman R."/>
            <person name="Venter J.C."/>
        </authorList>
    </citation>
    <scope>NUCLEOTIDE SEQUENCE [LARGE SCALE GENOMIC DNA]</scope>
    <source>
        <strain evidence="11 12">KT99</strain>
    </source>
</reference>
<feature type="binding site" evidence="9">
    <location>
        <position position="49"/>
    </location>
    <ligand>
        <name>Fe cation</name>
        <dbReference type="ChEBI" id="CHEBI:24875"/>
        <label>1</label>
    </ligand>
</feature>
<dbReference type="AlphaFoldDB" id="A9CZB6"/>
<dbReference type="PANTHER" id="PTHR30295">
    <property type="entry name" value="BACTERIOFERRITIN"/>
    <property type="match status" value="1"/>
</dbReference>
<feature type="binding site" evidence="9">
    <location>
        <position position="158"/>
    </location>
    <ligand>
        <name>Fe cation</name>
        <dbReference type="ChEBI" id="CHEBI:24875"/>
        <label>2</label>
    </ligand>
</feature>
<dbReference type="PANTHER" id="PTHR30295:SF0">
    <property type="entry name" value="BACTERIOFERRITIN"/>
    <property type="match status" value="1"/>
</dbReference>
<comment type="catalytic activity">
    <reaction evidence="7">
        <text>Fe(2+)(in) = Fe(2+)(out)</text>
        <dbReference type="Rhea" id="RHEA:28486"/>
        <dbReference type="ChEBI" id="CHEBI:29033"/>
    </reaction>
</comment>
<accession>A9CZB6</accession>
<keyword evidence="5 8" id="KW-0479">Metal-binding</keyword>
<dbReference type="PIRSF" id="PIRSF002560">
    <property type="entry name" value="Bacterioferritin"/>
    <property type="match status" value="1"/>
</dbReference>
<evidence type="ECO:0000256" key="2">
    <source>
        <dbReference type="ARBA" id="ARBA00008093"/>
    </source>
</evidence>
<dbReference type="PROSITE" id="PS50905">
    <property type="entry name" value="FERRITIN_LIKE"/>
    <property type="match status" value="1"/>
</dbReference>
<evidence type="ECO:0000259" key="10">
    <source>
        <dbReference type="PROSITE" id="PS50905"/>
    </source>
</evidence>
<comment type="catalytic activity">
    <reaction evidence="8">
        <text>4 Fe(2+) + O2 + 4 H(+) = 4 Fe(3+) + 2 H2O</text>
        <dbReference type="Rhea" id="RHEA:11148"/>
        <dbReference type="ChEBI" id="CHEBI:15377"/>
        <dbReference type="ChEBI" id="CHEBI:15378"/>
        <dbReference type="ChEBI" id="CHEBI:15379"/>
        <dbReference type="ChEBI" id="CHEBI:29033"/>
        <dbReference type="ChEBI" id="CHEBI:29034"/>
        <dbReference type="EC" id="1.16.3.1"/>
    </reaction>
</comment>
<comment type="cofactor">
    <cofactor evidence="1">
        <name>heme b</name>
        <dbReference type="ChEBI" id="CHEBI:60344"/>
    </cofactor>
</comment>
<evidence type="ECO:0000313" key="11">
    <source>
        <dbReference type="EMBL" id="EDQ02274.1"/>
    </source>
</evidence>
<dbReference type="InterPro" id="IPR009078">
    <property type="entry name" value="Ferritin-like_SF"/>
</dbReference>
<dbReference type="STRING" id="314608.KT99_12929"/>
<dbReference type="GO" id="GO:0020037">
    <property type="term" value="F:heme binding"/>
    <property type="evidence" value="ECO:0007669"/>
    <property type="project" value="TreeGrafter"/>
</dbReference>